<proteinExistence type="inferred from homology"/>
<evidence type="ECO:0000256" key="1">
    <source>
        <dbReference type="ARBA" id="ARBA00004953"/>
    </source>
</evidence>
<gene>
    <name evidence="10" type="ORF">SAMN05421795_101819</name>
</gene>
<comment type="pathway">
    <text evidence="1">Cofactor biosynthesis; adenosylcobalamin biosynthesis.</text>
</comment>
<dbReference type="InterPro" id="IPR014777">
    <property type="entry name" value="4pyrrole_Mease_sub1"/>
</dbReference>
<accession>A0A1N7KCF3</accession>
<dbReference type="RefSeq" id="WP_076363592.1">
    <property type="nucleotide sequence ID" value="NZ_FTOM01000001.1"/>
</dbReference>
<dbReference type="Pfam" id="PF00590">
    <property type="entry name" value="TP_methylase"/>
    <property type="match status" value="1"/>
</dbReference>
<dbReference type="NCBIfam" id="TIGR01467">
    <property type="entry name" value="cobI_cbiL"/>
    <property type="match status" value="1"/>
</dbReference>
<evidence type="ECO:0000256" key="7">
    <source>
        <dbReference type="PIRNR" id="PIRNR036427"/>
    </source>
</evidence>
<evidence type="ECO:0000313" key="10">
    <source>
        <dbReference type="EMBL" id="SIS59277.1"/>
    </source>
</evidence>
<dbReference type="UniPathway" id="UPA00148"/>
<dbReference type="InterPro" id="IPR014776">
    <property type="entry name" value="4pyrrole_Mease_sub2"/>
</dbReference>
<evidence type="ECO:0000256" key="6">
    <source>
        <dbReference type="ARBA" id="ARBA00022691"/>
    </source>
</evidence>
<dbReference type="EMBL" id="FTOM01000001">
    <property type="protein sequence ID" value="SIS59277.1"/>
    <property type="molecule type" value="Genomic_DNA"/>
</dbReference>
<dbReference type="Gene3D" id="3.40.1010.10">
    <property type="entry name" value="Cobalt-precorrin-4 Transmethylase, Domain 1"/>
    <property type="match status" value="1"/>
</dbReference>
<dbReference type="InterPro" id="IPR012382">
    <property type="entry name" value="CobI/CbiL"/>
</dbReference>
<dbReference type="Proteomes" id="UP000186098">
    <property type="component" value="Unassembled WGS sequence"/>
</dbReference>
<name>A0A1N7KCF3_9RHOB</name>
<evidence type="ECO:0000313" key="11">
    <source>
        <dbReference type="Proteomes" id="UP000186098"/>
    </source>
</evidence>
<dbReference type="PANTHER" id="PTHR43467">
    <property type="entry name" value="COBALT-PRECORRIN-2 C(20)-METHYLTRANSFERASE"/>
    <property type="match status" value="1"/>
</dbReference>
<comment type="similarity">
    <text evidence="2 7 8">Belongs to the precorrin methyltransferase family.</text>
</comment>
<sequence>MAGRIICAGLGPGGADLMSVRAHRAITSARHIAYFRKAGRAGQARRIVEGLIPEGATEHAMEYPVTTEIPFDSPDYNRILAAFYDDWADRLRRLTETEDVVVLAEGDPFLYGSFMHLHSRLRDTREIEVIPGIMGMAGAWAATGQPITWGDDVLSVVMGTLPEAELTRHIAAADAVVVMKIGQHLPKLRRALAAAGKADAAWVVERATMPGQRVALLRDVPDATLPYFSIVLVHGHGRRPEVDGTEVDGTEAEVNA</sequence>
<evidence type="ECO:0000256" key="8">
    <source>
        <dbReference type="RuleBase" id="RU003960"/>
    </source>
</evidence>
<dbReference type="PIRSF" id="PIRSF036427">
    <property type="entry name" value="Precrrn-2_mtase"/>
    <property type="match status" value="1"/>
</dbReference>
<evidence type="ECO:0000256" key="3">
    <source>
        <dbReference type="ARBA" id="ARBA00022573"/>
    </source>
</evidence>
<keyword evidence="6" id="KW-0949">S-adenosyl-L-methionine</keyword>
<dbReference type="OrthoDB" id="9804789at2"/>
<dbReference type="GO" id="GO:0030788">
    <property type="term" value="F:precorrin-2 C20-methyltransferase activity"/>
    <property type="evidence" value="ECO:0007669"/>
    <property type="project" value="InterPro"/>
</dbReference>
<keyword evidence="4 8" id="KW-0489">Methyltransferase</keyword>
<dbReference type="GO" id="GO:0032259">
    <property type="term" value="P:methylation"/>
    <property type="evidence" value="ECO:0007669"/>
    <property type="project" value="UniProtKB-KW"/>
</dbReference>
<organism evidence="10 11">
    <name type="scientific">Phaeovulum vinaykumarii</name>
    <dbReference type="NCBI Taxonomy" id="407234"/>
    <lineage>
        <taxon>Bacteria</taxon>
        <taxon>Pseudomonadati</taxon>
        <taxon>Pseudomonadota</taxon>
        <taxon>Alphaproteobacteria</taxon>
        <taxon>Rhodobacterales</taxon>
        <taxon>Paracoccaceae</taxon>
        <taxon>Phaeovulum</taxon>
    </lineage>
</organism>
<dbReference type="PROSITE" id="PS00840">
    <property type="entry name" value="SUMT_2"/>
    <property type="match status" value="1"/>
</dbReference>
<evidence type="ECO:0000256" key="4">
    <source>
        <dbReference type="ARBA" id="ARBA00022603"/>
    </source>
</evidence>
<dbReference type="InterPro" id="IPR006364">
    <property type="entry name" value="CobI/CbiL/CobIJ_dom"/>
</dbReference>
<dbReference type="PANTHER" id="PTHR43467:SF2">
    <property type="entry name" value="COBALT-PRECORRIN-2 C(20)-METHYLTRANSFERASE"/>
    <property type="match status" value="1"/>
</dbReference>
<dbReference type="CDD" id="cd11645">
    <property type="entry name" value="Precorrin_2_C20_MT"/>
    <property type="match status" value="1"/>
</dbReference>
<keyword evidence="11" id="KW-1185">Reference proteome</keyword>
<evidence type="ECO:0000256" key="2">
    <source>
        <dbReference type="ARBA" id="ARBA00005879"/>
    </source>
</evidence>
<dbReference type="AlphaFoldDB" id="A0A1N7KCF3"/>
<evidence type="ECO:0000259" key="9">
    <source>
        <dbReference type="Pfam" id="PF00590"/>
    </source>
</evidence>
<dbReference type="STRING" id="407234.SAMN05421795_101819"/>
<dbReference type="InterPro" id="IPR035996">
    <property type="entry name" value="4pyrrol_Methylase_sf"/>
</dbReference>
<feature type="domain" description="Tetrapyrrole methylase" evidence="9">
    <location>
        <begin position="4"/>
        <end position="215"/>
    </location>
</feature>
<keyword evidence="5 8" id="KW-0808">Transferase</keyword>
<keyword evidence="3" id="KW-0169">Cobalamin biosynthesis</keyword>
<evidence type="ECO:0000256" key="5">
    <source>
        <dbReference type="ARBA" id="ARBA00022679"/>
    </source>
</evidence>
<protein>
    <submittedName>
        <fullName evidence="10">Precorrin-2 C20-methyltransferase</fullName>
    </submittedName>
</protein>
<dbReference type="Gene3D" id="3.30.950.10">
    <property type="entry name" value="Methyltransferase, Cobalt-precorrin-4 Transmethylase, Domain 2"/>
    <property type="match status" value="1"/>
</dbReference>
<dbReference type="InterPro" id="IPR003043">
    <property type="entry name" value="Uropor_MeTrfase_CS"/>
</dbReference>
<dbReference type="GO" id="GO:0009236">
    <property type="term" value="P:cobalamin biosynthetic process"/>
    <property type="evidence" value="ECO:0007669"/>
    <property type="project" value="UniProtKB-UniRule"/>
</dbReference>
<dbReference type="SUPFAM" id="SSF53790">
    <property type="entry name" value="Tetrapyrrole methylase"/>
    <property type="match status" value="1"/>
</dbReference>
<dbReference type="InterPro" id="IPR000878">
    <property type="entry name" value="4pyrrol_Mease"/>
</dbReference>
<reference evidence="11" key="1">
    <citation type="submission" date="2017-01" db="EMBL/GenBank/DDBJ databases">
        <authorList>
            <person name="Varghese N."/>
            <person name="Submissions S."/>
        </authorList>
    </citation>
    <scope>NUCLEOTIDE SEQUENCE [LARGE SCALE GENOMIC DNA]</scope>
    <source>
        <strain evidence="11">DSM 18714</strain>
    </source>
</reference>